<sequence>MSGAIEFWFDFSSSYAYFAAKRIDALGARVGRPVLWRPFMLGTAFRETGARGLSTTPLKKDYARHDWARLARAGGFDFRLPEGHPLIALAATRAFYAIDEDSPAEAARFARAVFERYYIEGLDTTSARAMGDFAAGLGLDGDRIAAACESAAIKDKARVMSESAVARGVFGSPWFFVDDEPFWGHDRMAMMEDWIRTGGW</sequence>
<keyword evidence="5" id="KW-1185">Reference proteome</keyword>
<comment type="similarity">
    <text evidence="1">Belongs to the GST superfamily. NadH family.</text>
</comment>
<dbReference type="PIRSF" id="PIRSF006386">
    <property type="entry name" value="HCCAis_GSTk"/>
    <property type="match status" value="1"/>
</dbReference>
<dbReference type="Proteomes" id="UP000245461">
    <property type="component" value="Unassembled WGS sequence"/>
</dbReference>
<evidence type="ECO:0000256" key="1">
    <source>
        <dbReference type="PIRNR" id="PIRNR006386"/>
    </source>
</evidence>
<evidence type="ECO:0000313" key="4">
    <source>
        <dbReference type="EMBL" id="PWR24909.1"/>
    </source>
</evidence>
<gene>
    <name evidence="4" type="ORF">DKG74_03835</name>
</gene>
<dbReference type="InterPro" id="IPR044087">
    <property type="entry name" value="NahD-like"/>
</dbReference>
<dbReference type="CDD" id="cd03022">
    <property type="entry name" value="DsbA_HCCA_Iso"/>
    <property type="match status" value="1"/>
</dbReference>
<feature type="domain" description="DSBA-like thioredoxin" evidence="3">
    <location>
        <begin position="5"/>
        <end position="194"/>
    </location>
</feature>
<dbReference type="Gene3D" id="3.40.30.10">
    <property type="entry name" value="Glutaredoxin"/>
    <property type="match status" value="1"/>
</dbReference>
<dbReference type="InterPro" id="IPR036249">
    <property type="entry name" value="Thioredoxin-like_sf"/>
</dbReference>
<keyword evidence="1 4" id="KW-0413">Isomerase</keyword>
<protein>
    <recommendedName>
        <fullName evidence="1">2-hydroxychromene-2-carboxylate isomerase</fullName>
        <ecNumber evidence="1">5.99.1.4</ecNumber>
    </recommendedName>
</protein>
<reference evidence="4 5" key="1">
    <citation type="submission" date="2018-05" db="EMBL/GenBank/DDBJ databases">
        <title>Zavarzinia sp. HR-AS.</title>
        <authorList>
            <person name="Lee Y."/>
            <person name="Jeon C.O."/>
        </authorList>
    </citation>
    <scope>NUCLEOTIDE SEQUENCE [LARGE SCALE GENOMIC DNA]</scope>
    <source>
        <strain evidence="4 5">HR-AS</strain>
    </source>
</reference>
<dbReference type="RefSeq" id="WP_109902824.1">
    <property type="nucleotide sequence ID" value="NZ_QGLE01000002.1"/>
</dbReference>
<comment type="catalytic activity">
    <reaction evidence="1">
        <text>2-hydroxychromene-2-carboxylate = (3E)-4-(2-hydroxyphenyl)-2-oxobut-3-enoate</text>
        <dbReference type="Rhea" id="RHEA:27401"/>
        <dbReference type="ChEBI" id="CHEBI:59350"/>
        <dbReference type="ChEBI" id="CHEBI:59353"/>
        <dbReference type="EC" id="5.99.1.4"/>
    </reaction>
</comment>
<dbReference type="GO" id="GO:0004364">
    <property type="term" value="F:glutathione transferase activity"/>
    <property type="evidence" value="ECO:0007669"/>
    <property type="project" value="TreeGrafter"/>
</dbReference>
<dbReference type="GO" id="GO:0006749">
    <property type="term" value="P:glutathione metabolic process"/>
    <property type="evidence" value="ECO:0007669"/>
    <property type="project" value="TreeGrafter"/>
</dbReference>
<dbReference type="OrthoDB" id="5244108at2"/>
<dbReference type="InterPro" id="IPR051924">
    <property type="entry name" value="GST_Kappa/NadH"/>
</dbReference>
<dbReference type="PANTHER" id="PTHR42943">
    <property type="entry name" value="GLUTATHIONE S-TRANSFERASE KAPPA"/>
    <property type="match status" value="1"/>
</dbReference>
<evidence type="ECO:0000313" key="5">
    <source>
        <dbReference type="Proteomes" id="UP000245461"/>
    </source>
</evidence>
<dbReference type="Pfam" id="PF01323">
    <property type="entry name" value="DSBA"/>
    <property type="match status" value="1"/>
</dbReference>
<dbReference type="AlphaFoldDB" id="A0A317EDB1"/>
<dbReference type="GO" id="GO:0004602">
    <property type="term" value="F:glutathione peroxidase activity"/>
    <property type="evidence" value="ECO:0007669"/>
    <property type="project" value="TreeGrafter"/>
</dbReference>
<dbReference type="InterPro" id="IPR001853">
    <property type="entry name" value="DSBA-like_thioredoxin_dom"/>
</dbReference>
<name>A0A317EDB1_9PROT</name>
<accession>A0A317EDB1</accession>
<evidence type="ECO:0000259" key="3">
    <source>
        <dbReference type="Pfam" id="PF01323"/>
    </source>
</evidence>
<proteinExistence type="inferred from homology"/>
<dbReference type="GO" id="GO:1901170">
    <property type="term" value="P:naphthalene catabolic process"/>
    <property type="evidence" value="ECO:0007669"/>
    <property type="project" value="InterPro"/>
</dbReference>
<feature type="active site" description="Nucleophile" evidence="2">
    <location>
        <position position="13"/>
    </location>
</feature>
<organism evidence="4 5">
    <name type="scientific">Zavarzinia aquatilis</name>
    <dbReference type="NCBI Taxonomy" id="2211142"/>
    <lineage>
        <taxon>Bacteria</taxon>
        <taxon>Pseudomonadati</taxon>
        <taxon>Pseudomonadota</taxon>
        <taxon>Alphaproteobacteria</taxon>
        <taxon>Rhodospirillales</taxon>
        <taxon>Zavarziniaceae</taxon>
        <taxon>Zavarzinia</taxon>
    </lineage>
</organism>
<dbReference type="GO" id="GO:0018845">
    <property type="term" value="F:2-hydroxychromene-2-carboxylate isomerase activity"/>
    <property type="evidence" value="ECO:0007669"/>
    <property type="project" value="UniProtKB-UniRule"/>
</dbReference>
<dbReference type="InterPro" id="IPR014440">
    <property type="entry name" value="HCCAis_GSTk"/>
</dbReference>
<dbReference type="EMBL" id="QGLE01000002">
    <property type="protein sequence ID" value="PWR24909.1"/>
    <property type="molecule type" value="Genomic_DNA"/>
</dbReference>
<dbReference type="PANTHER" id="PTHR42943:SF2">
    <property type="entry name" value="GLUTATHIONE S-TRANSFERASE KAPPA 1"/>
    <property type="match status" value="1"/>
</dbReference>
<evidence type="ECO:0000256" key="2">
    <source>
        <dbReference type="PIRSR" id="PIRSR006386-1"/>
    </source>
</evidence>
<comment type="caution">
    <text evidence="4">The sequence shown here is derived from an EMBL/GenBank/DDBJ whole genome shotgun (WGS) entry which is preliminary data.</text>
</comment>
<dbReference type="SUPFAM" id="SSF52833">
    <property type="entry name" value="Thioredoxin-like"/>
    <property type="match status" value="1"/>
</dbReference>
<dbReference type="EC" id="5.99.1.4" evidence="1"/>